<evidence type="ECO:0000313" key="2">
    <source>
        <dbReference type="EMBL" id="QSS55538.1"/>
    </source>
</evidence>
<keyword evidence="1" id="KW-0812">Transmembrane</keyword>
<feature type="transmembrane region" description="Helical" evidence="1">
    <location>
        <begin position="12"/>
        <end position="29"/>
    </location>
</feature>
<dbReference type="EMBL" id="CP069105">
    <property type="protein sequence ID" value="QSS55538.1"/>
    <property type="molecule type" value="Genomic_DNA"/>
</dbReference>
<evidence type="ECO:0000313" key="3">
    <source>
        <dbReference type="Proteomes" id="UP000663419"/>
    </source>
</evidence>
<protein>
    <submittedName>
        <fullName evidence="2">WD domain-containing protein</fullName>
    </submittedName>
</protein>
<proteinExistence type="predicted"/>
<organism evidence="2 3">
    <name type="scientific">Ajellomyces capsulatus (strain H88)</name>
    <name type="common">Darling's disease fungus</name>
    <name type="synonym">Histoplasma capsulatum</name>
    <dbReference type="NCBI Taxonomy" id="544711"/>
    <lineage>
        <taxon>Eukaryota</taxon>
        <taxon>Fungi</taxon>
        <taxon>Dikarya</taxon>
        <taxon>Ascomycota</taxon>
        <taxon>Pezizomycotina</taxon>
        <taxon>Eurotiomycetes</taxon>
        <taxon>Eurotiomycetidae</taxon>
        <taxon>Onygenales</taxon>
        <taxon>Ajellomycetaceae</taxon>
        <taxon>Histoplasma</taxon>
    </lineage>
</organism>
<gene>
    <name evidence="2" type="ORF">I7I53_03443</name>
</gene>
<dbReference type="AlphaFoldDB" id="A0A8A1LMK3"/>
<evidence type="ECO:0000256" key="1">
    <source>
        <dbReference type="SAM" id="Phobius"/>
    </source>
</evidence>
<dbReference type="VEuPathDB" id="FungiDB:I7I53_03443"/>
<keyword evidence="1" id="KW-0472">Membrane</keyword>
<keyword evidence="1" id="KW-1133">Transmembrane helix</keyword>
<dbReference type="Proteomes" id="UP000663419">
    <property type="component" value="Chromosome 4"/>
</dbReference>
<sequence>MMKYLVVILQNTVTQCLTLAAMCMIVEFIKVRFKTLPPMDALNPYLLRTSRTALSKVLPLVATRMKTITSISGGFRKLKRSRRI</sequence>
<accession>A0A8A1LMK3</accession>
<name>A0A8A1LMK3_AJEC8</name>
<reference evidence="2" key="1">
    <citation type="submission" date="2021-01" db="EMBL/GenBank/DDBJ databases">
        <title>Chromosome-level genome assembly of a human fungal pathogen reveals clustering of transcriptionally co-regulated genes.</title>
        <authorList>
            <person name="Voorhies M."/>
            <person name="Cohen S."/>
            <person name="Shea T.P."/>
            <person name="Petrus S."/>
            <person name="Munoz J.F."/>
            <person name="Poplawski S."/>
            <person name="Goldman W.E."/>
            <person name="Michael T."/>
            <person name="Cuomo C.A."/>
            <person name="Sil A."/>
            <person name="Beyhan S."/>
        </authorList>
    </citation>
    <scope>NUCLEOTIDE SEQUENCE</scope>
    <source>
        <strain evidence="2">H88</strain>
    </source>
</reference>